<reference evidence="9 10" key="1">
    <citation type="submission" date="2018-01" db="EMBL/GenBank/DDBJ databases">
        <title>Draft genome of the strawberry crown rot pathogen Phytophthora cactorum.</title>
        <authorList>
            <person name="Armitage A.D."/>
            <person name="Lysoe E."/>
            <person name="Nellist C.F."/>
            <person name="Harrison R.J."/>
            <person name="Brurberg M.B."/>
        </authorList>
    </citation>
    <scope>NUCLEOTIDE SEQUENCE [LARGE SCALE GENOMIC DNA]</scope>
    <source>
        <strain evidence="9 10">10300</strain>
    </source>
</reference>
<gene>
    <name evidence="8" type="ORF">JG687_00017560</name>
    <name evidence="9" type="ORF">PC110_g6237</name>
    <name evidence="3" type="ORF">PC113_g22597</name>
    <name evidence="4" type="ORF">PC115_g22535</name>
    <name evidence="5" type="ORF">PC117_g25099</name>
    <name evidence="6" type="ORF">PC118_g22666</name>
    <name evidence="7" type="ORF">PC129_g22221</name>
</gene>
<evidence type="ECO:0000313" key="4">
    <source>
        <dbReference type="EMBL" id="KAG2880304.1"/>
    </source>
</evidence>
<comment type="caution">
    <text evidence="9">The sequence shown here is derived from an EMBL/GenBank/DDBJ whole genome shotgun (WGS) entry which is preliminary data.</text>
</comment>
<dbReference type="Proteomes" id="UP000688947">
    <property type="component" value="Unassembled WGS sequence"/>
</dbReference>
<name>A0A329SL63_9STRA</name>
<organism evidence="9 10">
    <name type="scientific">Phytophthora cactorum</name>
    <dbReference type="NCBI Taxonomy" id="29920"/>
    <lineage>
        <taxon>Eukaryota</taxon>
        <taxon>Sar</taxon>
        <taxon>Stramenopiles</taxon>
        <taxon>Oomycota</taxon>
        <taxon>Peronosporomycetes</taxon>
        <taxon>Peronosporales</taxon>
        <taxon>Peronosporaceae</taxon>
        <taxon>Phytophthora</taxon>
    </lineage>
</organism>
<evidence type="ECO:0000313" key="3">
    <source>
        <dbReference type="EMBL" id="KAG2820445.1"/>
    </source>
</evidence>
<dbReference type="STRING" id="29920.A0A329SL63"/>
<dbReference type="OrthoDB" id="21330at2759"/>
<dbReference type="FunFam" id="3.30.460.10:FF:000054">
    <property type="entry name" value="Iojap-like ribosome-associated protein"/>
    <property type="match status" value="1"/>
</dbReference>
<dbReference type="VEuPathDB" id="FungiDB:PC110_g6237"/>
<dbReference type="HAMAP" id="MF_01477">
    <property type="entry name" value="Iojap_RsfS"/>
    <property type="match status" value="1"/>
</dbReference>
<dbReference type="Proteomes" id="UP000760860">
    <property type="component" value="Unassembled WGS sequence"/>
</dbReference>
<evidence type="ECO:0000313" key="9">
    <source>
        <dbReference type="EMBL" id="RAW37469.1"/>
    </source>
</evidence>
<dbReference type="Proteomes" id="UP000774804">
    <property type="component" value="Unassembled WGS sequence"/>
</dbReference>
<dbReference type="GO" id="GO:0043023">
    <property type="term" value="F:ribosomal large subunit binding"/>
    <property type="evidence" value="ECO:0007669"/>
    <property type="project" value="TreeGrafter"/>
</dbReference>
<dbReference type="GO" id="GO:0003700">
    <property type="term" value="F:DNA-binding transcription factor activity"/>
    <property type="evidence" value="ECO:0007669"/>
    <property type="project" value="InterPro"/>
</dbReference>
<evidence type="ECO:0000313" key="10">
    <source>
        <dbReference type="Proteomes" id="UP000251314"/>
    </source>
</evidence>
<evidence type="ECO:0000313" key="7">
    <source>
        <dbReference type="EMBL" id="KAG3205187.1"/>
    </source>
</evidence>
<dbReference type="EMBL" id="RCMK01001849">
    <property type="protein sequence ID" value="KAG2887684.1"/>
    <property type="molecule type" value="Genomic_DNA"/>
</dbReference>
<dbReference type="PANTHER" id="PTHR21043">
    <property type="entry name" value="IOJAP SUPERFAMILY ORTHOLOG"/>
    <property type="match status" value="1"/>
</dbReference>
<dbReference type="EMBL" id="MJFZ01000111">
    <property type="protein sequence ID" value="RAW37469.1"/>
    <property type="molecule type" value="Genomic_DNA"/>
</dbReference>
<reference evidence="3" key="2">
    <citation type="submission" date="2018-10" db="EMBL/GenBank/DDBJ databases">
        <title>Effector identification in a new, highly contiguous assembly of the strawberry crown rot pathogen Phytophthora cactorum.</title>
        <authorList>
            <person name="Armitage A.D."/>
            <person name="Nellist C.F."/>
            <person name="Bates H."/>
            <person name="Vickerstaff R.J."/>
            <person name="Harrison R.J."/>
        </authorList>
    </citation>
    <scope>NUCLEOTIDE SEQUENCE</scope>
    <source>
        <strain evidence="3">15-7</strain>
        <strain evidence="4">4032</strain>
        <strain evidence="5">4040</strain>
        <strain evidence="6">P415</strain>
        <strain evidence="7">P421</strain>
    </source>
</reference>
<evidence type="ECO:0000256" key="2">
    <source>
        <dbReference type="SAM" id="MobiDB-lite"/>
    </source>
</evidence>
<dbReference type="EMBL" id="JAENGZ010002062">
    <property type="protein sequence ID" value="KAG6945023.1"/>
    <property type="molecule type" value="Genomic_DNA"/>
</dbReference>
<proteinExistence type="inferred from homology"/>
<dbReference type="NCBIfam" id="TIGR00090">
    <property type="entry name" value="rsfS_iojap_ybeB"/>
    <property type="match status" value="1"/>
</dbReference>
<protein>
    <recommendedName>
        <fullName evidence="11">Iojap-like ribosome-associated protein</fullName>
    </recommendedName>
</protein>
<dbReference type="Gene3D" id="3.30.460.10">
    <property type="entry name" value="Beta Polymerase, domain 2"/>
    <property type="match status" value="1"/>
</dbReference>
<dbReference type="InterPro" id="IPR036955">
    <property type="entry name" value="AP2/ERF_dom_sf"/>
</dbReference>
<dbReference type="GO" id="GO:0090071">
    <property type="term" value="P:negative regulation of ribosome biogenesis"/>
    <property type="evidence" value="ECO:0007669"/>
    <property type="project" value="TreeGrafter"/>
</dbReference>
<dbReference type="InterPro" id="IPR004394">
    <property type="entry name" value="Iojap/RsfS/C7orf30"/>
</dbReference>
<evidence type="ECO:0008006" key="11">
    <source>
        <dbReference type="Google" id="ProtNLM"/>
    </source>
</evidence>
<dbReference type="EMBL" id="RCMV01001991">
    <property type="protein sequence ID" value="KAG3205187.1"/>
    <property type="molecule type" value="Genomic_DNA"/>
</dbReference>
<dbReference type="PANTHER" id="PTHR21043:SF0">
    <property type="entry name" value="MITOCHONDRIAL ASSEMBLY OF RIBOSOMAL LARGE SUBUNIT PROTEIN 1"/>
    <property type="match status" value="1"/>
</dbReference>
<reference evidence="8" key="3">
    <citation type="submission" date="2021-01" db="EMBL/GenBank/DDBJ databases">
        <title>Phytophthora aleatoria, a newly-described species from Pinus radiata is distinct from Phytophthora cactorum isolates based on comparative genomics.</title>
        <authorList>
            <person name="Mcdougal R."/>
            <person name="Panda P."/>
            <person name="Williams N."/>
            <person name="Studholme D.J."/>
        </authorList>
    </citation>
    <scope>NUCLEOTIDE SEQUENCE</scope>
    <source>
        <strain evidence="8">NZFS 3830</strain>
    </source>
</reference>
<dbReference type="Gene3D" id="3.30.730.10">
    <property type="entry name" value="AP2/ERF domain"/>
    <property type="match status" value="1"/>
</dbReference>
<dbReference type="GO" id="GO:0017148">
    <property type="term" value="P:negative regulation of translation"/>
    <property type="evidence" value="ECO:0007669"/>
    <property type="project" value="TreeGrafter"/>
</dbReference>
<evidence type="ECO:0000313" key="5">
    <source>
        <dbReference type="EMBL" id="KAG2887684.1"/>
    </source>
</evidence>
<dbReference type="AlphaFoldDB" id="A0A329SL63"/>
<dbReference type="Proteomes" id="UP000735874">
    <property type="component" value="Unassembled WGS sequence"/>
</dbReference>
<accession>A0A329SL63</accession>
<dbReference type="SUPFAM" id="SSF81301">
    <property type="entry name" value="Nucleotidyltransferase"/>
    <property type="match status" value="1"/>
</dbReference>
<sequence length="316" mass="35844">MRSQLVRRALRAATASAPRVLTRSRLQLAKPVASCLRPLQSASIRHFSQSRDDDETDTAETEAETTQYLGVVYDATKVKKYSAELEIEGHIITGGDYWTALDAAKAYDELVTLYCDLDEPRNFPEGDTTENSQETVDELEWEAPEAGNRHADIIPAIPQTYLTIDEVQQALEREKAIDVYTVDLAGKSSLADFMVFATGRSQAHMRRMADLLIKSMKAREIVDDFDYAVEGRDCDDWMIADCNNIVVHLMRADTRRILALEDHWENMVDDKHSVYGEMSEDEYMDKFGTSELMEYLEDEDHPHGDDDGEGSGIEWK</sequence>
<dbReference type="InterPro" id="IPR043519">
    <property type="entry name" value="NT_sf"/>
</dbReference>
<comment type="similarity">
    <text evidence="1">Belongs to the Iojap/RsfS family.</text>
</comment>
<dbReference type="Proteomes" id="UP000736787">
    <property type="component" value="Unassembled WGS sequence"/>
</dbReference>
<evidence type="ECO:0000313" key="6">
    <source>
        <dbReference type="EMBL" id="KAG2960151.1"/>
    </source>
</evidence>
<dbReference type="Proteomes" id="UP000697107">
    <property type="component" value="Unassembled WGS sequence"/>
</dbReference>
<dbReference type="Proteomes" id="UP000251314">
    <property type="component" value="Unassembled WGS sequence"/>
</dbReference>
<feature type="region of interest" description="Disordered" evidence="2">
    <location>
        <begin position="295"/>
        <end position="316"/>
    </location>
</feature>
<evidence type="ECO:0000313" key="8">
    <source>
        <dbReference type="EMBL" id="KAG6945023.1"/>
    </source>
</evidence>
<dbReference type="EMBL" id="RCML01001835">
    <property type="protein sequence ID" value="KAG2960151.1"/>
    <property type="molecule type" value="Genomic_DNA"/>
</dbReference>
<dbReference type="EMBL" id="RCMG01001761">
    <property type="protein sequence ID" value="KAG2820445.1"/>
    <property type="molecule type" value="Genomic_DNA"/>
</dbReference>
<keyword evidence="10" id="KW-1185">Reference proteome</keyword>
<dbReference type="EMBL" id="RCMI01001883">
    <property type="protein sequence ID" value="KAG2880304.1"/>
    <property type="molecule type" value="Genomic_DNA"/>
</dbReference>
<dbReference type="Pfam" id="PF02410">
    <property type="entry name" value="RsfS"/>
    <property type="match status" value="1"/>
</dbReference>
<evidence type="ECO:0000256" key="1">
    <source>
        <dbReference type="ARBA" id="ARBA00010574"/>
    </source>
</evidence>